<gene>
    <name evidence="1" type="ORF">ADEAN_000471000</name>
</gene>
<sequence>MTGLGRLVTSIRLHALHLLDDVVPLEHLAEDDVLAVEPVGGGGADEELRTVGVGTGVGHGEGTRAEVLPRLTGEGLILELVTVDGLATSTVLVGEVTTLAHEVGDDAVEGAAGITEALLASGEGAEVLGGLGASIGEELEGDATGGLTSNGDIEVHLGVGGHGGVVGLVAHL</sequence>
<dbReference type="VEuPathDB" id="TriTrypDB:ADEAN_000471000"/>
<evidence type="ECO:0000313" key="2">
    <source>
        <dbReference type="Proteomes" id="UP000515908"/>
    </source>
</evidence>
<dbReference type="AlphaFoldDB" id="A0A7G2CGB6"/>
<proteinExistence type="predicted"/>
<reference evidence="1 2" key="1">
    <citation type="submission" date="2020-08" db="EMBL/GenBank/DDBJ databases">
        <authorList>
            <person name="Newling K."/>
            <person name="Davey J."/>
            <person name="Forrester S."/>
        </authorList>
    </citation>
    <scope>NUCLEOTIDE SEQUENCE [LARGE SCALE GENOMIC DNA]</scope>
    <source>
        <strain evidence="2">Crithidia deanei Carvalho (ATCC PRA-265)</strain>
    </source>
</reference>
<keyword evidence="2" id="KW-1185">Reference proteome</keyword>
<accession>A0A7G2CGB6</accession>
<evidence type="ECO:0000313" key="1">
    <source>
        <dbReference type="EMBL" id="CAD2217232.1"/>
    </source>
</evidence>
<organism evidence="1 2">
    <name type="scientific">Angomonas deanei</name>
    <dbReference type="NCBI Taxonomy" id="59799"/>
    <lineage>
        <taxon>Eukaryota</taxon>
        <taxon>Discoba</taxon>
        <taxon>Euglenozoa</taxon>
        <taxon>Kinetoplastea</taxon>
        <taxon>Metakinetoplastina</taxon>
        <taxon>Trypanosomatida</taxon>
        <taxon>Trypanosomatidae</taxon>
        <taxon>Strigomonadinae</taxon>
        <taxon>Angomonas</taxon>
    </lineage>
</organism>
<dbReference type="OrthoDB" id="8964193at2759"/>
<protein>
    <submittedName>
        <fullName evidence="1">Uncharacterized protein</fullName>
    </submittedName>
</protein>
<name>A0A7G2CGB6_9TRYP</name>
<dbReference type="Proteomes" id="UP000515908">
    <property type="component" value="Chromosome 08"/>
</dbReference>
<dbReference type="EMBL" id="LR877152">
    <property type="protein sequence ID" value="CAD2217232.1"/>
    <property type="molecule type" value="Genomic_DNA"/>
</dbReference>